<reference evidence="3" key="3">
    <citation type="submission" date="2016-03" db="UniProtKB">
        <authorList>
            <consortium name="EnsemblProtists"/>
        </authorList>
    </citation>
    <scope>IDENTIFICATION</scope>
</reference>
<reference evidence="2 4" key="1">
    <citation type="journal article" date="2012" name="Nature">
        <title>Algal genomes reveal evolutionary mosaicism and the fate of nucleomorphs.</title>
        <authorList>
            <consortium name="DOE Joint Genome Institute"/>
            <person name="Curtis B.A."/>
            <person name="Tanifuji G."/>
            <person name="Burki F."/>
            <person name="Gruber A."/>
            <person name="Irimia M."/>
            <person name="Maruyama S."/>
            <person name="Arias M.C."/>
            <person name="Ball S.G."/>
            <person name="Gile G.H."/>
            <person name="Hirakawa Y."/>
            <person name="Hopkins J.F."/>
            <person name="Kuo A."/>
            <person name="Rensing S.A."/>
            <person name="Schmutz J."/>
            <person name="Symeonidi A."/>
            <person name="Elias M."/>
            <person name="Eveleigh R.J."/>
            <person name="Herman E.K."/>
            <person name="Klute M.J."/>
            <person name="Nakayama T."/>
            <person name="Obornik M."/>
            <person name="Reyes-Prieto A."/>
            <person name="Armbrust E.V."/>
            <person name="Aves S.J."/>
            <person name="Beiko R.G."/>
            <person name="Coutinho P."/>
            <person name="Dacks J.B."/>
            <person name="Durnford D.G."/>
            <person name="Fast N.M."/>
            <person name="Green B.R."/>
            <person name="Grisdale C.J."/>
            <person name="Hempel F."/>
            <person name="Henrissat B."/>
            <person name="Hoppner M.P."/>
            <person name="Ishida K."/>
            <person name="Kim E."/>
            <person name="Koreny L."/>
            <person name="Kroth P.G."/>
            <person name="Liu Y."/>
            <person name="Malik S.B."/>
            <person name="Maier U.G."/>
            <person name="McRose D."/>
            <person name="Mock T."/>
            <person name="Neilson J.A."/>
            <person name="Onodera N.T."/>
            <person name="Poole A.M."/>
            <person name="Pritham E.J."/>
            <person name="Richards T.A."/>
            <person name="Rocap G."/>
            <person name="Roy S.W."/>
            <person name="Sarai C."/>
            <person name="Schaack S."/>
            <person name="Shirato S."/>
            <person name="Slamovits C.H."/>
            <person name="Spencer D.F."/>
            <person name="Suzuki S."/>
            <person name="Worden A.Z."/>
            <person name="Zauner S."/>
            <person name="Barry K."/>
            <person name="Bell C."/>
            <person name="Bharti A.K."/>
            <person name="Crow J.A."/>
            <person name="Grimwood J."/>
            <person name="Kramer R."/>
            <person name="Lindquist E."/>
            <person name="Lucas S."/>
            <person name="Salamov A."/>
            <person name="McFadden G.I."/>
            <person name="Lane C.E."/>
            <person name="Keeling P.J."/>
            <person name="Gray M.W."/>
            <person name="Grigoriev I.V."/>
            <person name="Archibald J.M."/>
        </authorList>
    </citation>
    <scope>NUCLEOTIDE SEQUENCE</scope>
    <source>
        <strain evidence="2 4">CCMP2712</strain>
    </source>
</reference>
<reference evidence="4" key="2">
    <citation type="submission" date="2012-11" db="EMBL/GenBank/DDBJ databases">
        <authorList>
            <person name="Kuo A."/>
            <person name="Curtis B.A."/>
            <person name="Tanifuji G."/>
            <person name="Burki F."/>
            <person name="Gruber A."/>
            <person name="Irimia M."/>
            <person name="Maruyama S."/>
            <person name="Arias M.C."/>
            <person name="Ball S.G."/>
            <person name="Gile G.H."/>
            <person name="Hirakawa Y."/>
            <person name="Hopkins J.F."/>
            <person name="Rensing S.A."/>
            <person name="Schmutz J."/>
            <person name="Symeonidi A."/>
            <person name="Elias M."/>
            <person name="Eveleigh R.J."/>
            <person name="Herman E.K."/>
            <person name="Klute M.J."/>
            <person name="Nakayama T."/>
            <person name="Obornik M."/>
            <person name="Reyes-Prieto A."/>
            <person name="Armbrust E.V."/>
            <person name="Aves S.J."/>
            <person name="Beiko R.G."/>
            <person name="Coutinho P."/>
            <person name="Dacks J.B."/>
            <person name="Durnford D.G."/>
            <person name="Fast N.M."/>
            <person name="Green B.R."/>
            <person name="Grisdale C."/>
            <person name="Hempe F."/>
            <person name="Henrissat B."/>
            <person name="Hoppner M.P."/>
            <person name="Ishida K.-I."/>
            <person name="Kim E."/>
            <person name="Koreny L."/>
            <person name="Kroth P.G."/>
            <person name="Liu Y."/>
            <person name="Malik S.-B."/>
            <person name="Maier U.G."/>
            <person name="McRose D."/>
            <person name="Mock T."/>
            <person name="Neilson J.A."/>
            <person name="Onodera N.T."/>
            <person name="Poole A.M."/>
            <person name="Pritham E.J."/>
            <person name="Richards T.A."/>
            <person name="Rocap G."/>
            <person name="Roy S.W."/>
            <person name="Sarai C."/>
            <person name="Schaack S."/>
            <person name="Shirato S."/>
            <person name="Slamovits C.H."/>
            <person name="Spencer D.F."/>
            <person name="Suzuki S."/>
            <person name="Worden A.Z."/>
            <person name="Zauner S."/>
            <person name="Barry K."/>
            <person name="Bell C."/>
            <person name="Bharti A.K."/>
            <person name="Crow J.A."/>
            <person name="Grimwood J."/>
            <person name="Kramer R."/>
            <person name="Lindquist E."/>
            <person name="Lucas S."/>
            <person name="Salamov A."/>
            <person name="McFadden G.I."/>
            <person name="Lane C.E."/>
            <person name="Keeling P.J."/>
            <person name="Gray M.W."/>
            <person name="Grigoriev I.V."/>
            <person name="Archibald J.M."/>
        </authorList>
    </citation>
    <scope>NUCLEOTIDE SEQUENCE</scope>
    <source>
        <strain evidence="4">CCMP2712</strain>
    </source>
</reference>
<feature type="non-terminal residue" evidence="2">
    <location>
        <position position="1"/>
    </location>
</feature>
<dbReference type="CDD" id="cd02227">
    <property type="entry name" value="cupin_TM1112-like"/>
    <property type="match status" value="1"/>
</dbReference>
<name>L1IK77_GUITC</name>
<dbReference type="PANTHER" id="PTHR33271">
    <property type="entry name" value="OS04G0445200 PROTEIN"/>
    <property type="match status" value="1"/>
</dbReference>
<evidence type="ECO:0000313" key="3">
    <source>
        <dbReference type="EnsemblProtists" id="EKX36653"/>
    </source>
</evidence>
<organism evidence="2">
    <name type="scientific">Guillardia theta (strain CCMP2712)</name>
    <name type="common">Cryptophyte</name>
    <dbReference type="NCBI Taxonomy" id="905079"/>
    <lineage>
        <taxon>Eukaryota</taxon>
        <taxon>Cryptophyceae</taxon>
        <taxon>Pyrenomonadales</taxon>
        <taxon>Geminigeraceae</taxon>
        <taxon>Guillardia</taxon>
    </lineage>
</organism>
<dbReference type="GeneID" id="17293356"/>
<feature type="domain" description="(S)-ureidoglycine aminohydrolase cupin" evidence="1">
    <location>
        <begin position="1"/>
        <end position="61"/>
    </location>
</feature>
<keyword evidence="4" id="KW-1185">Reference proteome</keyword>
<dbReference type="HOGENOM" id="CLU_135880_3_0_1"/>
<dbReference type="KEGG" id="gtt:GUITHDRAFT_78775"/>
<evidence type="ECO:0000313" key="2">
    <source>
        <dbReference type="EMBL" id="EKX36653.1"/>
    </source>
</evidence>
<sequence>CGVSKFPWSYDSRETCLVLEGEVIVTPNKGEPVKIQAGDMAVFPQGMSCTWDVTKAIRKHYNFD</sequence>
<proteinExistence type="predicted"/>
<dbReference type="SUPFAM" id="SSF51182">
    <property type="entry name" value="RmlC-like cupins"/>
    <property type="match status" value="1"/>
</dbReference>
<dbReference type="OMA" id="FPWTYES"/>
<gene>
    <name evidence="2" type="ORF">GUITHDRAFT_78775</name>
</gene>
<dbReference type="InterPro" id="IPR008579">
    <property type="entry name" value="UGlyAH_Cupin_dom"/>
</dbReference>
<evidence type="ECO:0000259" key="1">
    <source>
        <dbReference type="Pfam" id="PF05899"/>
    </source>
</evidence>
<dbReference type="Proteomes" id="UP000011087">
    <property type="component" value="Unassembled WGS sequence"/>
</dbReference>
<dbReference type="InterPro" id="IPR014710">
    <property type="entry name" value="RmlC-like_jellyroll"/>
</dbReference>
<dbReference type="RefSeq" id="XP_005823633.1">
    <property type="nucleotide sequence ID" value="XM_005823576.1"/>
</dbReference>
<dbReference type="AlphaFoldDB" id="L1IK77"/>
<dbReference type="PaxDb" id="55529-EKX36653"/>
<dbReference type="Pfam" id="PF05899">
    <property type="entry name" value="Cupin_3"/>
    <property type="match status" value="1"/>
</dbReference>
<evidence type="ECO:0000313" key="4">
    <source>
        <dbReference type="Proteomes" id="UP000011087"/>
    </source>
</evidence>
<dbReference type="EnsemblProtists" id="EKX36653">
    <property type="protein sequence ID" value="EKX36653"/>
    <property type="gene ID" value="GUITHDRAFT_78775"/>
</dbReference>
<dbReference type="PANTHER" id="PTHR33271:SF22">
    <property type="entry name" value="OS04G0445200 PROTEIN"/>
    <property type="match status" value="1"/>
</dbReference>
<dbReference type="OrthoDB" id="10260542at2759"/>
<protein>
    <recommendedName>
        <fullName evidence="1">(S)-ureidoglycine aminohydrolase cupin domain-containing protein</fullName>
    </recommendedName>
</protein>
<dbReference type="EMBL" id="JH993070">
    <property type="protein sequence ID" value="EKX36653.1"/>
    <property type="molecule type" value="Genomic_DNA"/>
</dbReference>
<accession>L1IK77</accession>
<dbReference type="InterPro" id="IPR011051">
    <property type="entry name" value="RmlC_Cupin_sf"/>
</dbReference>
<dbReference type="Gene3D" id="2.60.120.10">
    <property type="entry name" value="Jelly Rolls"/>
    <property type="match status" value="1"/>
</dbReference>